<sequence>MDLLSSALVRVLLFFSLLIFTAAAGAAAAAGGGGGGRWDLLQSSIGVSAMHMQLLHNDRVVVFDSTTLGPSNLSLPGGACRRYPNEPALKVDCTAHSAEYDVTANSFRPLTVLTDTLCSSGSVAPDGTLVQTGGSNDGDRNARTFRPCSNSAACGWSEAANVLAVSRCDPEENNLYPFVHLNIDGNLFIFANNRAILLDYKKNAVVRTYPKLPGGDPRNYPSTGSSVLLPLKPSPTEAEVLVCGGAPAGSYLQASRHGTFGDGRHGAASDRRRGAHNKRGGYGGGSVEMGQNPVLTPLLYRPDALSSSRFVVQSQGTIPRLYHSTAVLLCEGQVLVGGSNPHNRYVFSNVEYPTELSLEAFSPEYLNPAFAASRPSIISPLLLISYGKQFPLRFRVGSLANTVSVTMASPAFATHSLSMNQRLLILGTTEPVAVGRTAGVYEVVATAPVTATLAPPGYYMVFVVNNGIPSEGIWIQVQ</sequence>
<dbReference type="InterPro" id="IPR011043">
    <property type="entry name" value="Gal_Oxase/kelch_b-propeller"/>
</dbReference>
<dbReference type="CDD" id="cd02851">
    <property type="entry name" value="E_set_GO_C"/>
    <property type="match status" value="1"/>
</dbReference>
<protein>
    <submittedName>
        <fullName evidence="6">Uncharacterized protein</fullName>
    </submittedName>
</protein>
<name>A0A6V7Q2S8_ANACO</name>
<feature type="chain" id="PRO_5028466129" evidence="3">
    <location>
        <begin position="24"/>
        <end position="478"/>
    </location>
</feature>
<dbReference type="SUPFAM" id="SSF50965">
    <property type="entry name" value="Galactose oxidase, central domain"/>
    <property type="match status" value="1"/>
</dbReference>
<dbReference type="InterPro" id="IPR037293">
    <property type="entry name" value="Gal_Oxidase_central_sf"/>
</dbReference>
<dbReference type="Pfam" id="PF07250">
    <property type="entry name" value="Glyoxal_oxid_N"/>
    <property type="match status" value="3"/>
</dbReference>
<accession>A0A6V7Q2S8</accession>
<dbReference type="SUPFAM" id="SSF81296">
    <property type="entry name" value="E set domains"/>
    <property type="match status" value="1"/>
</dbReference>
<feature type="domain" description="Glyoxal oxidase N-terminal" evidence="4">
    <location>
        <begin position="169"/>
        <end position="257"/>
    </location>
</feature>
<keyword evidence="1 3" id="KW-0732">Signal</keyword>
<dbReference type="Pfam" id="PF09118">
    <property type="entry name" value="GO-like_E_set"/>
    <property type="match status" value="1"/>
</dbReference>
<dbReference type="InterPro" id="IPR015202">
    <property type="entry name" value="GO-like_E_set"/>
</dbReference>
<dbReference type="Gene3D" id="2.60.40.10">
    <property type="entry name" value="Immunoglobulins"/>
    <property type="match status" value="1"/>
</dbReference>
<dbReference type="InterPro" id="IPR013783">
    <property type="entry name" value="Ig-like_fold"/>
</dbReference>
<evidence type="ECO:0000256" key="1">
    <source>
        <dbReference type="ARBA" id="ARBA00022729"/>
    </source>
</evidence>
<feature type="compositionally biased region" description="Basic and acidic residues" evidence="2">
    <location>
        <begin position="262"/>
        <end position="272"/>
    </location>
</feature>
<dbReference type="PANTHER" id="PTHR32208">
    <property type="entry name" value="SECRETED PROTEIN-RELATED"/>
    <property type="match status" value="1"/>
</dbReference>
<evidence type="ECO:0000313" key="6">
    <source>
        <dbReference type="EMBL" id="CAD1837422.1"/>
    </source>
</evidence>
<reference evidence="6" key="1">
    <citation type="submission" date="2020-07" db="EMBL/GenBank/DDBJ databases">
        <authorList>
            <person name="Lin J."/>
        </authorList>
    </citation>
    <scope>NUCLEOTIDE SEQUENCE</scope>
</reference>
<feature type="domain" description="Galactose oxidase-like Early set" evidence="5">
    <location>
        <begin position="374"/>
        <end position="477"/>
    </location>
</feature>
<feature type="signal peptide" evidence="3">
    <location>
        <begin position="1"/>
        <end position="23"/>
    </location>
</feature>
<evidence type="ECO:0000259" key="4">
    <source>
        <dbReference type="Pfam" id="PF07250"/>
    </source>
</evidence>
<feature type="domain" description="Glyoxal oxidase N-terminal" evidence="4">
    <location>
        <begin position="283"/>
        <end position="365"/>
    </location>
</feature>
<evidence type="ECO:0000256" key="2">
    <source>
        <dbReference type="SAM" id="MobiDB-lite"/>
    </source>
</evidence>
<organism evidence="6">
    <name type="scientific">Ananas comosus var. bracteatus</name>
    <name type="common">red pineapple</name>
    <dbReference type="NCBI Taxonomy" id="296719"/>
    <lineage>
        <taxon>Eukaryota</taxon>
        <taxon>Viridiplantae</taxon>
        <taxon>Streptophyta</taxon>
        <taxon>Embryophyta</taxon>
        <taxon>Tracheophyta</taxon>
        <taxon>Spermatophyta</taxon>
        <taxon>Magnoliopsida</taxon>
        <taxon>Liliopsida</taxon>
        <taxon>Poales</taxon>
        <taxon>Bromeliaceae</taxon>
        <taxon>Bromelioideae</taxon>
        <taxon>Ananas</taxon>
    </lineage>
</organism>
<dbReference type="Gene3D" id="2.130.10.80">
    <property type="entry name" value="Galactose oxidase/kelch, beta-propeller"/>
    <property type="match status" value="2"/>
</dbReference>
<evidence type="ECO:0000256" key="3">
    <source>
        <dbReference type="SAM" id="SignalP"/>
    </source>
</evidence>
<dbReference type="AlphaFoldDB" id="A0A6V7Q2S8"/>
<dbReference type="EMBL" id="LR862132">
    <property type="protein sequence ID" value="CAD1837422.1"/>
    <property type="molecule type" value="Genomic_DNA"/>
</dbReference>
<dbReference type="PANTHER" id="PTHR32208:SF62">
    <property type="entry name" value="OXIDASE, PUTATIVE, EXPRESSED-RELATED"/>
    <property type="match status" value="1"/>
</dbReference>
<feature type="domain" description="Glyoxal oxidase N-terminal" evidence="4">
    <location>
        <begin position="50"/>
        <end position="167"/>
    </location>
</feature>
<proteinExistence type="predicted"/>
<gene>
    <name evidence="6" type="ORF">CB5_LOCUS20633</name>
</gene>
<dbReference type="InterPro" id="IPR009880">
    <property type="entry name" value="Glyoxal_oxidase_N"/>
</dbReference>
<dbReference type="InterPro" id="IPR014756">
    <property type="entry name" value="Ig_E-set"/>
</dbReference>
<feature type="region of interest" description="Disordered" evidence="2">
    <location>
        <begin position="260"/>
        <end position="287"/>
    </location>
</feature>
<evidence type="ECO:0000259" key="5">
    <source>
        <dbReference type="Pfam" id="PF09118"/>
    </source>
</evidence>